<organism evidence="1 2">
    <name type="scientific">Cytospora mali</name>
    <name type="common">Apple Valsa canker fungus</name>
    <name type="synonym">Valsa mali</name>
    <dbReference type="NCBI Taxonomy" id="578113"/>
    <lineage>
        <taxon>Eukaryota</taxon>
        <taxon>Fungi</taxon>
        <taxon>Dikarya</taxon>
        <taxon>Ascomycota</taxon>
        <taxon>Pezizomycotina</taxon>
        <taxon>Sordariomycetes</taxon>
        <taxon>Sordariomycetidae</taxon>
        <taxon>Diaporthales</taxon>
        <taxon>Cytosporaceae</taxon>
        <taxon>Cytospora</taxon>
    </lineage>
</organism>
<gene>
    <name evidence="1" type="ORF">VP1G_11451</name>
</gene>
<evidence type="ECO:0000313" key="1">
    <source>
        <dbReference type="EMBL" id="KUI63193.1"/>
    </source>
</evidence>
<dbReference type="EMBL" id="KN714870">
    <property type="protein sequence ID" value="KUI63193.1"/>
    <property type="molecule type" value="Genomic_DNA"/>
</dbReference>
<reference evidence="2" key="1">
    <citation type="submission" date="2014-12" db="EMBL/GenBank/DDBJ databases">
        <title>Genome Sequence of Valsa Canker Pathogens Uncovers a Specific Adaption of Colonization on Woody Bark.</title>
        <authorList>
            <person name="Yin Z."/>
            <person name="Liu H."/>
            <person name="Gao X."/>
            <person name="Li Z."/>
            <person name="Song N."/>
            <person name="Ke X."/>
            <person name="Dai Q."/>
            <person name="Wu Y."/>
            <person name="Sun Y."/>
            <person name="Xu J.-R."/>
            <person name="Kang Z.K."/>
            <person name="Wang L."/>
            <person name="Huang L."/>
        </authorList>
    </citation>
    <scope>NUCLEOTIDE SEQUENCE [LARGE SCALE GENOMIC DNA]</scope>
    <source>
        <strain evidence="2">SXYL134</strain>
    </source>
</reference>
<evidence type="ECO:0000313" key="2">
    <source>
        <dbReference type="Proteomes" id="UP000078576"/>
    </source>
</evidence>
<dbReference type="OrthoDB" id="4525115at2759"/>
<protein>
    <submittedName>
        <fullName evidence="1">Uncharacterized protein</fullName>
    </submittedName>
</protein>
<dbReference type="Proteomes" id="UP000078576">
    <property type="component" value="Unassembled WGS sequence"/>
</dbReference>
<accession>A0A194VH42</accession>
<sequence length="73" mass="8134">MSDRTIWDDKAHLDLLMAVLNNATLTSKEWDKILADLRVKGYNYTSSAAIPLNSIKLLGDLQSTTRAQLLLST</sequence>
<name>A0A194VH42_CYTMA</name>
<keyword evidence="2" id="KW-1185">Reference proteome</keyword>
<dbReference type="AlphaFoldDB" id="A0A194VH42"/>
<proteinExistence type="predicted"/>